<dbReference type="AlphaFoldDB" id="A0A3D6BQ15"/>
<feature type="domain" description="Peptidase M28" evidence="1">
    <location>
        <begin position="7"/>
        <end position="184"/>
    </location>
</feature>
<dbReference type="GO" id="GO:0006508">
    <property type="term" value="P:proteolysis"/>
    <property type="evidence" value="ECO:0007669"/>
    <property type="project" value="InterPro"/>
</dbReference>
<proteinExistence type="predicted"/>
<dbReference type="PANTHER" id="PTHR12147">
    <property type="entry name" value="METALLOPEPTIDASE M28 FAMILY MEMBER"/>
    <property type="match status" value="1"/>
</dbReference>
<name>A0A3D6BQ15_9FLAO</name>
<dbReference type="Proteomes" id="UP000263268">
    <property type="component" value="Unassembled WGS sequence"/>
</dbReference>
<accession>A0A3D6BQ15</accession>
<dbReference type="InterPro" id="IPR018247">
    <property type="entry name" value="EF_Hand_1_Ca_BS"/>
</dbReference>
<dbReference type="EMBL" id="DPRK01000115">
    <property type="protein sequence ID" value="HCY81346.1"/>
    <property type="molecule type" value="Genomic_DNA"/>
</dbReference>
<dbReference type="PANTHER" id="PTHR12147:SF26">
    <property type="entry name" value="PEPTIDASE M28 DOMAIN-CONTAINING PROTEIN"/>
    <property type="match status" value="1"/>
</dbReference>
<sequence>EDDQIYYGADDDGSGTVALMEMAQAFKMAAKDGFGPKRSILFLHLTAEEIGLQGSRFYTENPIFQLSNTIANLNIDMIGRVDAPHVNNSNYLYLIGTDRLSKELHLLSEKVNETFFNLDIDYRFNDEDDKNRYYYRSDHYNFALHNIPVIFYFNGEHEDYHQPTDTPDKINYQLLEKRTQLIFATAWQLANRENRLILNENM</sequence>
<dbReference type="Gene3D" id="3.40.630.10">
    <property type="entry name" value="Zn peptidases"/>
    <property type="match status" value="1"/>
</dbReference>
<evidence type="ECO:0000259" key="1">
    <source>
        <dbReference type="Pfam" id="PF04389"/>
    </source>
</evidence>
<dbReference type="PROSITE" id="PS00018">
    <property type="entry name" value="EF_HAND_1"/>
    <property type="match status" value="1"/>
</dbReference>
<comment type="caution">
    <text evidence="2">The sequence shown here is derived from an EMBL/GenBank/DDBJ whole genome shotgun (WGS) entry which is preliminary data.</text>
</comment>
<reference evidence="2 3" key="1">
    <citation type="journal article" date="2018" name="Nat. Biotechnol.">
        <title>A standardized bacterial taxonomy based on genome phylogeny substantially revises the tree of life.</title>
        <authorList>
            <person name="Parks D.H."/>
            <person name="Chuvochina M."/>
            <person name="Waite D.W."/>
            <person name="Rinke C."/>
            <person name="Skarshewski A."/>
            <person name="Chaumeil P.A."/>
            <person name="Hugenholtz P."/>
        </authorList>
    </citation>
    <scope>NUCLEOTIDE SEQUENCE [LARGE SCALE GENOMIC DNA]</scope>
    <source>
        <strain evidence="2">UBA10227</strain>
    </source>
</reference>
<dbReference type="SUPFAM" id="SSF53187">
    <property type="entry name" value="Zn-dependent exopeptidases"/>
    <property type="match status" value="1"/>
</dbReference>
<dbReference type="InterPro" id="IPR007484">
    <property type="entry name" value="Peptidase_M28"/>
</dbReference>
<gene>
    <name evidence="2" type="ORF">DHV22_06975</name>
</gene>
<evidence type="ECO:0000313" key="2">
    <source>
        <dbReference type="EMBL" id="HCY81346.1"/>
    </source>
</evidence>
<protein>
    <submittedName>
        <fullName evidence="2">Peptidase M28</fullName>
    </submittedName>
</protein>
<dbReference type="Pfam" id="PF04389">
    <property type="entry name" value="Peptidase_M28"/>
    <property type="match status" value="1"/>
</dbReference>
<dbReference type="InterPro" id="IPR045175">
    <property type="entry name" value="M28_fam"/>
</dbReference>
<feature type="non-terminal residue" evidence="2">
    <location>
        <position position="1"/>
    </location>
</feature>
<dbReference type="GO" id="GO:0008235">
    <property type="term" value="F:metalloexopeptidase activity"/>
    <property type="evidence" value="ECO:0007669"/>
    <property type="project" value="InterPro"/>
</dbReference>
<organism evidence="2 3">
    <name type="scientific">Xanthomarina gelatinilytica</name>
    <dbReference type="NCBI Taxonomy" id="1137281"/>
    <lineage>
        <taxon>Bacteria</taxon>
        <taxon>Pseudomonadati</taxon>
        <taxon>Bacteroidota</taxon>
        <taxon>Flavobacteriia</taxon>
        <taxon>Flavobacteriales</taxon>
        <taxon>Flavobacteriaceae</taxon>
        <taxon>Xanthomarina</taxon>
    </lineage>
</organism>
<evidence type="ECO:0000313" key="3">
    <source>
        <dbReference type="Proteomes" id="UP000263268"/>
    </source>
</evidence>